<dbReference type="EMBL" id="JAGGKC010000054">
    <property type="protein sequence ID" value="MBP1920959.1"/>
    <property type="molecule type" value="Genomic_DNA"/>
</dbReference>
<dbReference type="InterPro" id="IPR009061">
    <property type="entry name" value="DNA-bd_dom_put_sf"/>
</dbReference>
<organism evidence="2 3">
    <name type="scientific">Youngiibacter multivorans</name>
    <dbReference type="NCBI Taxonomy" id="937251"/>
    <lineage>
        <taxon>Bacteria</taxon>
        <taxon>Bacillati</taxon>
        <taxon>Bacillota</taxon>
        <taxon>Clostridia</taxon>
        <taxon>Eubacteriales</taxon>
        <taxon>Clostridiaceae</taxon>
        <taxon>Youngiibacter</taxon>
    </lineage>
</organism>
<sequence length="56" mass="6531">MTIDIKFYDIKEVAAILGVTPRTVQTYITDGKIKAMKIGNKWKVKEEDLKKYLDIR</sequence>
<evidence type="ECO:0000313" key="2">
    <source>
        <dbReference type="EMBL" id="MBP1920959.1"/>
    </source>
</evidence>
<gene>
    <name evidence="2" type="ORF">J2Z34_003481</name>
</gene>
<dbReference type="InterPro" id="IPR041657">
    <property type="entry name" value="HTH_17"/>
</dbReference>
<name>A0ABS4G8T5_9CLOT</name>
<dbReference type="Gene3D" id="1.10.1660.10">
    <property type="match status" value="1"/>
</dbReference>
<protein>
    <submittedName>
        <fullName evidence="2">Excisionase family DNA binding protein</fullName>
    </submittedName>
</protein>
<accession>A0ABS4G8T5</accession>
<dbReference type="Proteomes" id="UP001519271">
    <property type="component" value="Unassembled WGS sequence"/>
</dbReference>
<dbReference type="SUPFAM" id="SSF46955">
    <property type="entry name" value="Putative DNA-binding domain"/>
    <property type="match status" value="1"/>
</dbReference>
<keyword evidence="3" id="KW-1185">Reference proteome</keyword>
<evidence type="ECO:0000259" key="1">
    <source>
        <dbReference type="Pfam" id="PF12728"/>
    </source>
</evidence>
<dbReference type="InterPro" id="IPR010093">
    <property type="entry name" value="SinI_DNA-bd"/>
</dbReference>
<reference evidence="2 3" key="1">
    <citation type="submission" date="2021-03" db="EMBL/GenBank/DDBJ databases">
        <title>Genomic Encyclopedia of Type Strains, Phase IV (KMG-IV): sequencing the most valuable type-strain genomes for metagenomic binning, comparative biology and taxonomic classification.</title>
        <authorList>
            <person name="Goeker M."/>
        </authorList>
    </citation>
    <scope>NUCLEOTIDE SEQUENCE [LARGE SCALE GENOMIC DNA]</scope>
    <source>
        <strain evidence="2 3">DSM 6139</strain>
    </source>
</reference>
<dbReference type="NCBIfam" id="TIGR01764">
    <property type="entry name" value="excise"/>
    <property type="match status" value="1"/>
</dbReference>
<evidence type="ECO:0000313" key="3">
    <source>
        <dbReference type="Proteomes" id="UP001519271"/>
    </source>
</evidence>
<comment type="caution">
    <text evidence="2">The sequence shown here is derived from an EMBL/GenBank/DDBJ whole genome shotgun (WGS) entry which is preliminary data.</text>
</comment>
<feature type="domain" description="Helix-turn-helix" evidence="1">
    <location>
        <begin position="7"/>
        <end position="53"/>
    </location>
</feature>
<dbReference type="RefSeq" id="WP_209461107.1">
    <property type="nucleotide sequence ID" value="NZ_JAGGKC010000054.1"/>
</dbReference>
<proteinExistence type="predicted"/>
<dbReference type="Pfam" id="PF12728">
    <property type="entry name" value="HTH_17"/>
    <property type="match status" value="1"/>
</dbReference>